<reference evidence="1 2" key="1">
    <citation type="journal article" date="2024" name="G3 (Bethesda)">
        <title>Genome assembly of Hibiscus sabdariffa L. provides insights into metabolisms of medicinal natural products.</title>
        <authorList>
            <person name="Kim T."/>
        </authorList>
    </citation>
    <scope>NUCLEOTIDE SEQUENCE [LARGE SCALE GENOMIC DNA]</scope>
    <source>
        <strain evidence="1">TK-2024</strain>
        <tissue evidence="1">Old leaves</tissue>
    </source>
</reference>
<proteinExistence type="predicted"/>
<gene>
    <name evidence="1" type="ORF">V6N12_060937</name>
</gene>
<dbReference type="Proteomes" id="UP001472677">
    <property type="component" value="Unassembled WGS sequence"/>
</dbReference>
<keyword evidence="2" id="KW-1185">Reference proteome</keyword>
<evidence type="ECO:0000313" key="2">
    <source>
        <dbReference type="Proteomes" id="UP001472677"/>
    </source>
</evidence>
<organism evidence="1 2">
    <name type="scientific">Hibiscus sabdariffa</name>
    <name type="common">roselle</name>
    <dbReference type="NCBI Taxonomy" id="183260"/>
    <lineage>
        <taxon>Eukaryota</taxon>
        <taxon>Viridiplantae</taxon>
        <taxon>Streptophyta</taxon>
        <taxon>Embryophyta</taxon>
        <taxon>Tracheophyta</taxon>
        <taxon>Spermatophyta</taxon>
        <taxon>Magnoliopsida</taxon>
        <taxon>eudicotyledons</taxon>
        <taxon>Gunneridae</taxon>
        <taxon>Pentapetalae</taxon>
        <taxon>rosids</taxon>
        <taxon>malvids</taxon>
        <taxon>Malvales</taxon>
        <taxon>Malvaceae</taxon>
        <taxon>Malvoideae</taxon>
        <taxon>Hibiscus</taxon>
    </lineage>
</organism>
<protein>
    <submittedName>
        <fullName evidence="1">Uncharacterized protein</fullName>
    </submittedName>
</protein>
<dbReference type="EMBL" id="JBBPBM010000021">
    <property type="protein sequence ID" value="KAK8548010.1"/>
    <property type="molecule type" value="Genomic_DNA"/>
</dbReference>
<comment type="caution">
    <text evidence="1">The sequence shown here is derived from an EMBL/GenBank/DDBJ whole genome shotgun (WGS) entry which is preliminary data.</text>
</comment>
<accession>A0ABR2DVK9</accession>
<evidence type="ECO:0000313" key="1">
    <source>
        <dbReference type="EMBL" id="KAK8548010.1"/>
    </source>
</evidence>
<sequence>MSQGSVERKNGERMRDGNPMQDCAHLNLPLSSFAPHYAETLCRHQFLETLALDECWLLKWAWGKPKIELDRVDKKL</sequence>
<name>A0ABR2DVK9_9ROSI</name>